<feature type="compositionally biased region" description="Polar residues" evidence="2">
    <location>
        <begin position="225"/>
        <end position="242"/>
    </location>
</feature>
<feature type="compositionally biased region" description="Pro residues" evidence="2">
    <location>
        <begin position="126"/>
        <end position="152"/>
    </location>
</feature>
<evidence type="ECO:0000256" key="1">
    <source>
        <dbReference type="PROSITE-ProRule" id="PRU00042"/>
    </source>
</evidence>
<dbReference type="SMART" id="SM00355">
    <property type="entry name" value="ZnF_C2H2"/>
    <property type="match status" value="2"/>
</dbReference>
<feature type="region of interest" description="Disordered" evidence="2">
    <location>
        <begin position="40"/>
        <end position="74"/>
    </location>
</feature>
<dbReference type="GO" id="GO:0008270">
    <property type="term" value="F:zinc ion binding"/>
    <property type="evidence" value="ECO:0007669"/>
    <property type="project" value="UniProtKB-KW"/>
</dbReference>
<dbReference type="PROSITE" id="PS00028">
    <property type="entry name" value="ZINC_FINGER_C2H2_1"/>
    <property type="match status" value="2"/>
</dbReference>
<sequence>MASTRENPSRKGKYRCRVAGCDAVFDLKYQKNLHVAFAHNDQSQPQSQPPPPSTSNAHLNGNTNGNIQNNIPTNPVVTSGWAAINKQPRPAPVIPACHTTTNNQFRAMNQTAPKQYQSPYASQTPLPVPVPAPAPAPAPVPAPQPQPAPPHIQIPQQPQFSRPKTYQSPYAPLPSPLPSLQTHDTQNSPSIEDSRPKTPGSPTSEPITPICTPLPSAPSSPLSWGGSQTEFRGSQSPTPSDSDTIELLADTTLMYYETKKFGPGMRKYGFRCLACNVTYGERSELSLHTAFVHRGVRKLMIGTSMWGTWDVELRDEGGYLPVVRNEEGGVVDWRDVWDAR</sequence>
<evidence type="ECO:0000259" key="3">
    <source>
        <dbReference type="PROSITE" id="PS50157"/>
    </source>
</evidence>
<feature type="compositionally biased region" description="Polar residues" evidence="2">
    <location>
        <begin position="115"/>
        <end position="125"/>
    </location>
</feature>
<dbReference type="AlphaFoldDB" id="A0A9N9Q7X8"/>
<keyword evidence="1" id="KW-0862">Zinc</keyword>
<dbReference type="PROSITE" id="PS50157">
    <property type="entry name" value="ZINC_FINGER_C2H2_2"/>
    <property type="match status" value="1"/>
</dbReference>
<feature type="domain" description="C2H2-type" evidence="3">
    <location>
        <begin position="270"/>
        <end position="298"/>
    </location>
</feature>
<dbReference type="OrthoDB" id="10322745at2759"/>
<keyword evidence="1" id="KW-0479">Metal-binding</keyword>
<feature type="region of interest" description="Disordered" evidence="2">
    <location>
        <begin position="115"/>
        <end position="243"/>
    </location>
</feature>
<accession>A0A9N9Q7X8</accession>
<keyword evidence="1" id="KW-0863">Zinc-finger</keyword>
<dbReference type="InterPro" id="IPR013087">
    <property type="entry name" value="Znf_C2H2_type"/>
</dbReference>
<dbReference type="Proteomes" id="UP000701801">
    <property type="component" value="Unassembled WGS sequence"/>
</dbReference>
<feature type="compositionally biased region" description="Low complexity" evidence="2">
    <location>
        <begin position="213"/>
        <end position="223"/>
    </location>
</feature>
<feature type="compositionally biased region" description="Polar residues" evidence="2">
    <location>
        <begin position="181"/>
        <end position="191"/>
    </location>
</feature>
<evidence type="ECO:0000313" key="5">
    <source>
        <dbReference type="Proteomes" id="UP000701801"/>
    </source>
</evidence>
<evidence type="ECO:0000313" key="4">
    <source>
        <dbReference type="EMBL" id="CAG8977251.1"/>
    </source>
</evidence>
<evidence type="ECO:0000256" key="2">
    <source>
        <dbReference type="SAM" id="MobiDB-lite"/>
    </source>
</evidence>
<name>A0A9N9Q7X8_9HELO</name>
<dbReference type="EMBL" id="CAJVRM010000209">
    <property type="protein sequence ID" value="CAG8977251.1"/>
    <property type="molecule type" value="Genomic_DNA"/>
</dbReference>
<proteinExistence type="predicted"/>
<reference evidence="4" key="1">
    <citation type="submission" date="2021-07" db="EMBL/GenBank/DDBJ databases">
        <authorList>
            <person name="Durling M."/>
        </authorList>
    </citation>
    <scope>NUCLEOTIDE SEQUENCE</scope>
</reference>
<keyword evidence="5" id="KW-1185">Reference proteome</keyword>
<feature type="compositionally biased region" description="Low complexity" evidence="2">
    <location>
        <begin position="60"/>
        <end position="74"/>
    </location>
</feature>
<comment type="caution">
    <text evidence="4">The sequence shown here is derived from an EMBL/GenBank/DDBJ whole genome shotgun (WGS) entry which is preliminary data.</text>
</comment>
<protein>
    <recommendedName>
        <fullName evidence="3">C2H2-type domain-containing protein</fullName>
    </recommendedName>
</protein>
<gene>
    <name evidence="4" type="ORF">HYALB_00009348</name>
</gene>
<organism evidence="4 5">
    <name type="scientific">Hymenoscyphus albidus</name>
    <dbReference type="NCBI Taxonomy" id="595503"/>
    <lineage>
        <taxon>Eukaryota</taxon>
        <taxon>Fungi</taxon>
        <taxon>Dikarya</taxon>
        <taxon>Ascomycota</taxon>
        <taxon>Pezizomycotina</taxon>
        <taxon>Leotiomycetes</taxon>
        <taxon>Helotiales</taxon>
        <taxon>Helotiaceae</taxon>
        <taxon>Hymenoscyphus</taxon>
    </lineage>
</organism>